<dbReference type="SUPFAM" id="SSF52540">
    <property type="entry name" value="P-loop containing nucleoside triphosphate hydrolases"/>
    <property type="match status" value="1"/>
</dbReference>
<protein>
    <submittedName>
        <fullName evidence="6">LuxR C-terminal-related transcriptional regulator</fullName>
    </submittedName>
</protein>
<proteinExistence type="predicted"/>
<evidence type="ECO:0000259" key="5">
    <source>
        <dbReference type="PROSITE" id="PS50043"/>
    </source>
</evidence>
<accession>A0ABW3VNH8</accession>
<name>A0ABW3VNH8_9PSEU</name>
<comment type="caution">
    <text evidence="6">The sequence shown here is derived from an EMBL/GenBank/DDBJ whole genome shotgun (WGS) entry which is preliminary data.</text>
</comment>
<dbReference type="Gene3D" id="1.10.10.10">
    <property type="entry name" value="Winged helix-like DNA-binding domain superfamily/Winged helix DNA-binding domain"/>
    <property type="match status" value="1"/>
</dbReference>
<dbReference type="PROSITE" id="PS50043">
    <property type="entry name" value="HTH_LUXR_2"/>
    <property type="match status" value="1"/>
</dbReference>
<evidence type="ECO:0000256" key="2">
    <source>
        <dbReference type="ARBA" id="ARBA00023125"/>
    </source>
</evidence>
<evidence type="ECO:0000313" key="6">
    <source>
        <dbReference type="EMBL" id="MFD1236722.1"/>
    </source>
</evidence>
<keyword evidence="7" id="KW-1185">Reference proteome</keyword>
<evidence type="ECO:0000256" key="3">
    <source>
        <dbReference type="ARBA" id="ARBA00023163"/>
    </source>
</evidence>
<dbReference type="PANTHER" id="PTHR44688:SF16">
    <property type="entry name" value="DNA-BINDING TRANSCRIPTIONAL ACTIVATOR DEVR_DOSR"/>
    <property type="match status" value="1"/>
</dbReference>
<evidence type="ECO:0000256" key="1">
    <source>
        <dbReference type="ARBA" id="ARBA00023015"/>
    </source>
</evidence>
<dbReference type="Pfam" id="PF25873">
    <property type="entry name" value="WHD_MalT"/>
    <property type="match status" value="1"/>
</dbReference>
<dbReference type="EMBL" id="JBHTMB010000240">
    <property type="protein sequence ID" value="MFD1236722.1"/>
    <property type="molecule type" value="Genomic_DNA"/>
</dbReference>
<evidence type="ECO:0000256" key="4">
    <source>
        <dbReference type="SAM" id="MobiDB-lite"/>
    </source>
</evidence>
<dbReference type="PANTHER" id="PTHR44688">
    <property type="entry name" value="DNA-BINDING TRANSCRIPTIONAL ACTIVATOR DEVR_DOSR"/>
    <property type="match status" value="1"/>
</dbReference>
<evidence type="ECO:0000313" key="7">
    <source>
        <dbReference type="Proteomes" id="UP001597182"/>
    </source>
</evidence>
<dbReference type="CDD" id="cd06170">
    <property type="entry name" value="LuxR_C_like"/>
    <property type="match status" value="1"/>
</dbReference>
<keyword evidence="3" id="KW-0804">Transcription</keyword>
<dbReference type="PRINTS" id="PR00038">
    <property type="entry name" value="HTHLUXR"/>
</dbReference>
<dbReference type="InterPro" id="IPR016032">
    <property type="entry name" value="Sig_transdc_resp-reg_C-effctor"/>
</dbReference>
<reference evidence="7" key="1">
    <citation type="journal article" date="2019" name="Int. J. Syst. Evol. Microbiol.">
        <title>The Global Catalogue of Microorganisms (GCM) 10K type strain sequencing project: providing services to taxonomists for standard genome sequencing and annotation.</title>
        <authorList>
            <consortium name="The Broad Institute Genomics Platform"/>
            <consortium name="The Broad Institute Genome Sequencing Center for Infectious Disease"/>
            <person name="Wu L."/>
            <person name="Ma J."/>
        </authorList>
    </citation>
    <scope>NUCLEOTIDE SEQUENCE [LARGE SCALE GENOMIC DNA]</scope>
    <source>
        <strain evidence="7">CCUG 49018</strain>
    </source>
</reference>
<feature type="domain" description="HTH luxR-type" evidence="5">
    <location>
        <begin position="352"/>
        <end position="417"/>
    </location>
</feature>
<dbReference type="InterPro" id="IPR000792">
    <property type="entry name" value="Tscrpt_reg_LuxR_C"/>
</dbReference>
<gene>
    <name evidence="6" type="ORF">ACFQ34_25835</name>
</gene>
<sequence>MSGSHRTAVVRTRLRPPVAPRHALHRAGLLAVLDAGEQVTLVAAPRGSGKTVLLAQWAAGRDRTAWITFSRHDDSAPAVWRALLEALRPFCGLDGSDPLPAGTRSVVFGEVLPDVVNALHAARGLTVVLDGLDVVDDPLTRQSLYEFVERLPPHVRVVLATARPPGGPVAMVRAAGRLTEITEDDLRLDPPDTAELLSAVAGFPIAPSVVDDVRTRFDGWATGVRLAGVALRGVGGCGPLPASLTEVEEYFSAELLERVTSAQRRLLLHCGLLDEVTPDGAEALTGSPGAGEELRALAASTLFLRRTPRGFRIHPALRPVLHDVLVREEPGMLPVLAERAHRAAVRDDAGPVLVAGEPLSPRELAVLRALAGPLTLREIAAEMHLSHNTVKTHVRSVFRKLRVHERRAAVVAGRERGEPARRGLPGGREPTAGGQLATARASWRRA</sequence>
<dbReference type="Proteomes" id="UP001597182">
    <property type="component" value="Unassembled WGS sequence"/>
</dbReference>
<dbReference type="InterPro" id="IPR027417">
    <property type="entry name" value="P-loop_NTPase"/>
</dbReference>
<organism evidence="6 7">
    <name type="scientific">Pseudonocardia benzenivorans</name>
    <dbReference type="NCBI Taxonomy" id="228005"/>
    <lineage>
        <taxon>Bacteria</taxon>
        <taxon>Bacillati</taxon>
        <taxon>Actinomycetota</taxon>
        <taxon>Actinomycetes</taxon>
        <taxon>Pseudonocardiales</taxon>
        <taxon>Pseudonocardiaceae</taxon>
        <taxon>Pseudonocardia</taxon>
    </lineage>
</organism>
<dbReference type="SMART" id="SM00421">
    <property type="entry name" value="HTH_LUXR"/>
    <property type="match status" value="1"/>
</dbReference>
<keyword evidence="1" id="KW-0805">Transcription regulation</keyword>
<dbReference type="InterPro" id="IPR036388">
    <property type="entry name" value="WH-like_DNA-bd_sf"/>
</dbReference>
<feature type="region of interest" description="Disordered" evidence="4">
    <location>
        <begin position="411"/>
        <end position="446"/>
    </location>
</feature>
<dbReference type="InterPro" id="IPR059106">
    <property type="entry name" value="WHD_MalT"/>
</dbReference>
<dbReference type="SUPFAM" id="SSF46894">
    <property type="entry name" value="C-terminal effector domain of the bipartite response regulators"/>
    <property type="match status" value="1"/>
</dbReference>
<keyword evidence="2" id="KW-0238">DNA-binding</keyword>
<dbReference type="RefSeq" id="WP_346094218.1">
    <property type="nucleotide sequence ID" value="NZ_BAABKS010000090.1"/>
</dbReference>
<dbReference type="Pfam" id="PF00196">
    <property type="entry name" value="GerE"/>
    <property type="match status" value="1"/>
</dbReference>